<dbReference type="InterPro" id="IPR012337">
    <property type="entry name" value="RNaseH-like_sf"/>
</dbReference>
<evidence type="ECO:0008006" key="4">
    <source>
        <dbReference type="Google" id="ProtNLM"/>
    </source>
</evidence>
<evidence type="ECO:0000313" key="2">
    <source>
        <dbReference type="EMBL" id="KAJ8969476.1"/>
    </source>
</evidence>
<dbReference type="InterPro" id="IPR036397">
    <property type="entry name" value="RNaseH_sf"/>
</dbReference>
<evidence type="ECO:0000256" key="1">
    <source>
        <dbReference type="SAM" id="MobiDB-lite"/>
    </source>
</evidence>
<evidence type="ECO:0000313" key="3">
    <source>
        <dbReference type="Proteomes" id="UP001162164"/>
    </source>
</evidence>
<comment type="caution">
    <text evidence="2">The sequence shown here is derived from an EMBL/GenBank/DDBJ whole genome shotgun (WGS) entry which is preliminary data.</text>
</comment>
<protein>
    <recommendedName>
        <fullName evidence="4">RNase H type-1 domain-containing protein</fullName>
    </recommendedName>
</protein>
<sequence>MACGLENVKGSKWRICPDSQAALLAIESRKVKSGLVFEWKRTLNDLASRNRVILTWVQGHLGVRRNKKADLLAKEWSAMYPSDLTYSAFIVISTVGQPGCHHYGTSNYHDYNLLDAFLKKTQKTRNITNSHRATDRDGNDLEAFKLCLILRIQGQVTKDTHAPTGEGRMASGQRDKHTSCSNV</sequence>
<dbReference type="Gene3D" id="3.30.420.10">
    <property type="entry name" value="Ribonuclease H-like superfamily/Ribonuclease H"/>
    <property type="match status" value="1"/>
</dbReference>
<name>A0ABQ9J048_9CUCU</name>
<reference evidence="2" key="1">
    <citation type="journal article" date="2023" name="Insect Mol. Biol.">
        <title>Genome sequencing provides insights into the evolution of gene families encoding plant cell wall-degrading enzymes in longhorned beetles.</title>
        <authorList>
            <person name="Shin N.R."/>
            <person name="Okamura Y."/>
            <person name="Kirsch R."/>
            <person name="Pauchet Y."/>
        </authorList>
    </citation>
    <scope>NUCLEOTIDE SEQUENCE</scope>
    <source>
        <strain evidence="2">MMC_N1</strain>
    </source>
</reference>
<gene>
    <name evidence="2" type="ORF">NQ317_005469</name>
</gene>
<keyword evidence="3" id="KW-1185">Reference proteome</keyword>
<accession>A0ABQ9J048</accession>
<feature type="compositionally biased region" description="Basic and acidic residues" evidence="1">
    <location>
        <begin position="173"/>
        <end position="183"/>
    </location>
</feature>
<dbReference type="Proteomes" id="UP001162164">
    <property type="component" value="Unassembled WGS sequence"/>
</dbReference>
<feature type="region of interest" description="Disordered" evidence="1">
    <location>
        <begin position="159"/>
        <end position="183"/>
    </location>
</feature>
<proteinExistence type="predicted"/>
<organism evidence="2 3">
    <name type="scientific">Molorchus minor</name>
    <dbReference type="NCBI Taxonomy" id="1323400"/>
    <lineage>
        <taxon>Eukaryota</taxon>
        <taxon>Metazoa</taxon>
        <taxon>Ecdysozoa</taxon>
        <taxon>Arthropoda</taxon>
        <taxon>Hexapoda</taxon>
        <taxon>Insecta</taxon>
        <taxon>Pterygota</taxon>
        <taxon>Neoptera</taxon>
        <taxon>Endopterygota</taxon>
        <taxon>Coleoptera</taxon>
        <taxon>Polyphaga</taxon>
        <taxon>Cucujiformia</taxon>
        <taxon>Chrysomeloidea</taxon>
        <taxon>Cerambycidae</taxon>
        <taxon>Lamiinae</taxon>
        <taxon>Monochamini</taxon>
        <taxon>Molorchus</taxon>
    </lineage>
</organism>
<dbReference type="EMBL" id="JAPWTJ010001796">
    <property type="protein sequence ID" value="KAJ8969476.1"/>
    <property type="molecule type" value="Genomic_DNA"/>
</dbReference>
<dbReference type="SUPFAM" id="SSF53098">
    <property type="entry name" value="Ribonuclease H-like"/>
    <property type="match status" value="1"/>
</dbReference>